<reference evidence="6 7" key="1">
    <citation type="submission" date="2022-05" db="EMBL/GenBank/DDBJ databases">
        <title>Novel Pseudomonas spp. Isolated from a Rainbow Trout Aquaculture Facility.</title>
        <authorList>
            <person name="Testerman T."/>
            <person name="Graf J."/>
        </authorList>
    </citation>
    <scope>NUCLEOTIDE SEQUENCE [LARGE SCALE GENOMIC DNA]</scope>
    <source>
        <strain evidence="6 7">ID1042</strain>
    </source>
</reference>
<dbReference type="AlphaFoldDB" id="A0A9X4HFD8"/>
<evidence type="ECO:0000259" key="5">
    <source>
        <dbReference type="PROSITE" id="PS51702"/>
    </source>
</evidence>
<dbReference type="RefSeq" id="WP_273878201.1">
    <property type="nucleotide sequence ID" value="NZ_JAMDHA010000036.1"/>
</dbReference>
<dbReference type="InterPro" id="IPR038722">
    <property type="entry name" value="Ner_HTH_dom"/>
</dbReference>
<dbReference type="Gene3D" id="1.10.260.40">
    <property type="entry name" value="lambda repressor-like DNA-binding domains"/>
    <property type="match status" value="2"/>
</dbReference>
<sequence>MTTKDKYPDFSMAIRWHAIKVALLAKGISLSSLSKSSGVTGIASAGNRNYLAAQTEIAKALGVSEGTLFPERYDVVWNDELQAKIESTLPELFGLPVTVPARQLFTDLMEKHSGSPIDLEGLPSEEPARLTWIKAALRNRGFVLISLTSHLGIRRSALDTLGSTRLDNLQHLVARCLGVRPEQIWPERYDVLGRPIPKVRSRAKGPEHREPQVVYRLDLTKGLWLPVRDLVGLPGMATDETFIEHRAHVQGWQMRQRFGVNEIAFGSLPEATKQYLLTPTALGAEESIVRSRRRLSGPVSVEATGKHEAATVTVVKVDVVDKAVHLQMGVEGDLAVLNREQVSLLAAALIDASQEIPE</sequence>
<evidence type="ECO:0000256" key="2">
    <source>
        <dbReference type="ARBA" id="ARBA00023015"/>
    </source>
</evidence>
<keyword evidence="4" id="KW-0804">Transcription</keyword>
<dbReference type="SUPFAM" id="SSF46955">
    <property type="entry name" value="Putative DNA-binding domain"/>
    <property type="match status" value="1"/>
</dbReference>
<keyword evidence="3" id="KW-0238">DNA-binding</keyword>
<dbReference type="Gene3D" id="1.10.10.10">
    <property type="entry name" value="Winged helix-like DNA-binding domain superfamily/Winged helix DNA-binding domain"/>
    <property type="match status" value="1"/>
</dbReference>
<dbReference type="Pfam" id="PF13693">
    <property type="entry name" value="HTH_35"/>
    <property type="match status" value="2"/>
</dbReference>
<feature type="domain" description="HTH Mu-type" evidence="5">
    <location>
        <begin position="221"/>
        <end position="284"/>
    </location>
</feature>
<dbReference type="InterPro" id="IPR003314">
    <property type="entry name" value="Mu-type_HTH"/>
</dbReference>
<organism evidence="6 7">
    <name type="scientific">Pseudomonas shahriarae</name>
    <dbReference type="NCBI Taxonomy" id="2745512"/>
    <lineage>
        <taxon>Bacteria</taxon>
        <taxon>Pseudomonadati</taxon>
        <taxon>Pseudomonadota</taxon>
        <taxon>Gammaproteobacteria</taxon>
        <taxon>Pseudomonadales</taxon>
        <taxon>Pseudomonadaceae</taxon>
        <taxon>Pseudomonas</taxon>
    </lineage>
</organism>
<accession>A0A9X4HFD8</accession>
<evidence type="ECO:0000256" key="1">
    <source>
        <dbReference type="ARBA" id="ARBA00006157"/>
    </source>
</evidence>
<dbReference type="InterPro" id="IPR010982">
    <property type="entry name" value="Lambda_DNA-bd_dom_sf"/>
</dbReference>
<dbReference type="InterPro" id="IPR009061">
    <property type="entry name" value="DNA-bd_dom_put_sf"/>
</dbReference>
<comment type="caution">
    <text evidence="6">The sequence shown here is derived from an EMBL/GenBank/DDBJ whole genome shotgun (WGS) entry which is preliminary data.</text>
</comment>
<dbReference type="InterPro" id="IPR036388">
    <property type="entry name" value="WH-like_DNA-bd_sf"/>
</dbReference>
<evidence type="ECO:0000256" key="4">
    <source>
        <dbReference type="ARBA" id="ARBA00023163"/>
    </source>
</evidence>
<evidence type="ECO:0000313" key="7">
    <source>
        <dbReference type="Proteomes" id="UP001148185"/>
    </source>
</evidence>
<comment type="similarity">
    <text evidence="1">Belongs to the ner transcriptional regulatory family.</text>
</comment>
<keyword evidence="2" id="KW-0805">Transcription regulation</keyword>
<evidence type="ECO:0000313" key="6">
    <source>
        <dbReference type="EMBL" id="MDD1010967.1"/>
    </source>
</evidence>
<gene>
    <name evidence="6" type="ORF">M5G27_26205</name>
</gene>
<keyword evidence="7" id="KW-1185">Reference proteome</keyword>
<dbReference type="SUPFAM" id="SSF47413">
    <property type="entry name" value="lambda repressor-like DNA-binding domains"/>
    <property type="match status" value="2"/>
</dbReference>
<protein>
    <submittedName>
        <fullName evidence="6">Helix-turn-helix domain-containing protein</fullName>
    </submittedName>
</protein>
<evidence type="ECO:0000256" key="3">
    <source>
        <dbReference type="ARBA" id="ARBA00023125"/>
    </source>
</evidence>
<dbReference type="EMBL" id="JAMDHA010000036">
    <property type="protein sequence ID" value="MDD1010967.1"/>
    <property type="molecule type" value="Genomic_DNA"/>
</dbReference>
<name>A0A9X4HFD8_9PSED</name>
<proteinExistence type="inferred from homology"/>
<dbReference type="PROSITE" id="PS51702">
    <property type="entry name" value="HTH_MU"/>
    <property type="match status" value="1"/>
</dbReference>
<dbReference type="GO" id="GO:0003677">
    <property type="term" value="F:DNA binding"/>
    <property type="evidence" value="ECO:0007669"/>
    <property type="project" value="UniProtKB-KW"/>
</dbReference>
<dbReference type="Proteomes" id="UP001148185">
    <property type="component" value="Unassembled WGS sequence"/>
</dbReference>